<organism evidence="2 3">
    <name type="scientific">Parasitella parasitica</name>
    <dbReference type="NCBI Taxonomy" id="35722"/>
    <lineage>
        <taxon>Eukaryota</taxon>
        <taxon>Fungi</taxon>
        <taxon>Fungi incertae sedis</taxon>
        <taxon>Mucoromycota</taxon>
        <taxon>Mucoromycotina</taxon>
        <taxon>Mucoromycetes</taxon>
        <taxon>Mucorales</taxon>
        <taxon>Mucorineae</taxon>
        <taxon>Mucoraceae</taxon>
        <taxon>Parasitella</taxon>
    </lineage>
</organism>
<reference evidence="2 3" key="1">
    <citation type="submission" date="2014-09" db="EMBL/GenBank/DDBJ databases">
        <authorList>
            <person name="Ellenberger Sabrina"/>
        </authorList>
    </citation>
    <scope>NUCLEOTIDE SEQUENCE [LARGE SCALE GENOMIC DNA]</scope>
    <source>
        <strain evidence="2 3">CBS 412.66</strain>
    </source>
</reference>
<name>A0A0B7NHK5_9FUNG</name>
<dbReference type="AlphaFoldDB" id="A0A0B7NHK5"/>
<keyword evidence="3" id="KW-1185">Reference proteome</keyword>
<sequence>MDLKYLLCEPTAVSKLAVKANEKVAIIQQQSELDWCASAMYRTVIIKQEDFDHQQSNPAMLSSPTSVCSSLSTGSSTSSKSSNDDYLATPGRSNSFCSLRAPIPQYHHQYQQQQPDQSRRRTASDVSLTRHHMFIYSHPNRRPRSESAGNTSNVQTRTPWTPYEDHLLQQGYDQGLSWAMISSTYLPHRSRGCCWGRFKTLQNKNMVDPNHSHMRHFRRPWKAIDFTNNKNTKNNN</sequence>
<feature type="region of interest" description="Disordered" evidence="1">
    <location>
        <begin position="55"/>
        <end position="87"/>
    </location>
</feature>
<dbReference type="EMBL" id="LN733737">
    <property type="protein sequence ID" value="CEP18021.1"/>
    <property type="molecule type" value="Genomic_DNA"/>
</dbReference>
<proteinExistence type="predicted"/>
<dbReference type="OrthoDB" id="2143914at2759"/>
<feature type="region of interest" description="Disordered" evidence="1">
    <location>
        <begin position="138"/>
        <end position="159"/>
    </location>
</feature>
<dbReference type="SUPFAM" id="SSF46689">
    <property type="entry name" value="Homeodomain-like"/>
    <property type="match status" value="1"/>
</dbReference>
<evidence type="ECO:0000313" key="3">
    <source>
        <dbReference type="Proteomes" id="UP000054107"/>
    </source>
</evidence>
<evidence type="ECO:0000313" key="2">
    <source>
        <dbReference type="EMBL" id="CEP18021.1"/>
    </source>
</evidence>
<dbReference type="InterPro" id="IPR009057">
    <property type="entry name" value="Homeodomain-like_sf"/>
</dbReference>
<dbReference type="Proteomes" id="UP000054107">
    <property type="component" value="Unassembled WGS sequence"/>
</dbReference>
<accession>A0A0B7NHK5</accession>
<feature type="compositionally biased region" description="Low complexity" evidence="1">
    <location>
        <begin position="62"/>
        <end position="81"/>
    </location>
</feature>
<evidence type="ECO:0000256" key="1">
    <source>
        <dbReference type="SAM" id="MobiDB-lite"/>
    </source>
</evidence>
<evidence type="ECO:0008006" key="4">
    <source>
        <dbReference type="Google" id="ProtNLM"/>
    </source>
</evidence>
<protein>
    <recommendedName>
        <fullName evidence="4">Myb-like domain-containing protein</fullName>
    </recommendedName>
</protein>
<gene>
    <name evidence="2" type="primary">PARPA_12321.1 scaffold 44939</name>
</gene>
<feature type="compositionally biased region" description="Polar residues" evidence="1">
    <location>
        <begin position="147"/>
        <end position="159"/>
    </location>
</feature>